<organism evidence="5 6">
    <name type="scientific">Tritrichomonas musculus</name>
    <dbReference type="NCBI Taxonomy" id="1915356"/>
    <lineage>
        <taxon>Eukaryota</taxon>
        <taxon>Metamonada</taxon>
        <taxon>Parabasalia</taxon>
        <taxon>Tritrichomonadida</taxon>
        <taxon>Tritrichomonadidae</taxon>
        <taxon>Tritrichomonas</taxon>
    </lineage>
</organism>
<dbReference type="InterPro" id="IPR001680">
    <property type="entry name" value="WD40_rpt"/>
</dbReference>
<dbReference type="Pfam" id="PF00400">
    <property type="entry name" value="WD40"/>
    <property type="match status" value="4"/>
</dbReference>
<dbReference type="PROSITE" id="PS50294">
    <property type="entry name" value="WD_REPEATS_REGION"/>
    <property type="match status" value="4"/>
</dbReference>
<gene>
    <name evidence="5" type="ORF">M9Y10_023351</name>
</gene>
<keyword evidence="2" id="KW-0677">Repeat</keyword>
<accession>A0ABR2KUU4</accession>
<dbReference type="InterPro" id="IPR019775">
    <property type="entry name" value="WD40_repeat_CS"/>
</dbReference>
<protein>
    <recommendedName>
        <fullName evidence="7">WD40 repeat-like protein</fullName>
    </recommendedName>
</protein>
<dbReference type="Gene3D" id="2.130.10.10">
    <property type="entry name" value="YVTN repeat-like/Quinoprotein amine dehydrogenase"/>
    <property type="match status" value="3"/>
</dbReference>
<sequence length="576" mass="63598">MSEDSSSSDAYFEMFVSEYDRAGIPQYDKKVDLSVKLNTFQDLSNINLTGNKNSEIEIQALQGNKDSSSYEFVSLFNRQLSKSENSIHNFPCTSGNSINNISKTNIILSKTIPWLITPKKSVDQNNLNKNANLLYAIKTEFLLCSISINHDGSIFAFSDGSQVYFVSLQDGSNIYSVCLPPDNREIQTRALCFSKDSKYLAASICKGKIAIISDKSVQAVLSKHTNIVSSLAFTDEYLISGGFDGSLILWKINSKNDNDFAQTPKSNNYAHGQMSSSSSTSSSNSNSPFSLYKEIQYQSVISIDCCQTNSFVAIGFANSTVGIFDSKYIIGDAEKDFENEKDDFSSSSSNSANQDNEARVNSTHSLDALDTIISHYSESSLSSPDSSDTPSIDTSHKGTYISKSGVNSNPTENTIHSKMKNSDTKIKTFKVHQNSMLNVIFSPKNNLIATCSKDKTAKIWRISELLNNNVDNNIEDNSNIDSQNMIHTSPPQLQTTLEDHSDFVTASAFSPIDDIIFTGSKDETIKAWNILNGELLFTLNAHQNTVFAIKHHPSKRIFVSCSGDGLICVWNYMSTD</sequence>
<evidence type="ECO:0000256" key="1">
    <source>
        <dbReference type="ARBA" id="ARBA00022574"/>
    </source>
</evidence>
<feature type="compositionally biased region" description="Low complexity" evidence="4">
    <location>
        <begin position="377"/>
        <end position="393"/>
    </location>
</feature>
<evidence type="ECO:0000256" key="3">
    <source>
        <dbReference type="PROSITE-ProRule" id="PRU00221"/>
    </source>
</evidence>
<feature type="region of interest" description="Disordered" evidence="4">
    <location>
        <begin position="263"/>
        <end position="285"/>
    </location>
</feature>
<feature type="repeat" description="WD" evidence="3">
    <location>
        <begin position="429"/>
        <end position="463"/>
    </location>
</feature>
<dbReference type="PROSITE" id="PS00678">
    <property type="entry name" value="WD_REPEATS_1"/>
    <property type="match status" value="1"/>
</dbReference>
<dbReference type="Proteomes" id="UP001470230">
    <property type="component" value="Unassembled WGS sequence"/>
</dbReference>
<evidence type="ECO:0000256" key="4">
    <source>
        <dbReference type="SAM" id="MobiDB-lite"/>
    </source>
</evidence>
<dbReference type="InterPro" id="IPR020472">
    <property type="entry name" value="WD40_PAC1"/>
</dbReference>
<evidence type="ECO:0008006" key="7">
    <source>
        <dbReference type="Google" id="ProtNLM"/>
    </source>
</evidence>
<comment type="caution">
    <text evidence="5">The sequence shown here is derived from an EMBL/GenBank/DDBJ whole genome shotgun (WGS) entry which is preliminary data.</text>
</comment>
<dbReference type="SMART" id="SM00320">
    <property type="entry name" value="WD40"/>
    <property type="match status" value="5"/>
</dbReference>
<dbReference type="PANTHER" id="PTHR19848:SF8">
    <property type="entry name" value="F-BOX AND WD REPEAT DOMAIN CONTAINING 7"/>
    <property type="match status" value="1"/>
</dbReference>
<feature type="repeat" description="WD" evidence="3">
    <location>
        <begin position="497"/>
        <end position="538"/>
    </location>
</feature>
<dbReference type="PRINTS" id="PR00320">
    <property type="entry name" value="GPROTEINBRPT"/>
</dbReference>
<dbReference type="PANTHER" id="PTHR19848">
    <property type="entry name" value="WD40 REPEAT PROTEIN"/>
    <property type="match status" value="1"/>
</dbReference>
<dbReference type="InterPro" id="IPR011047">
    <property type="entry name" value="Quinoprotein_ADH-like_sf"/>
</dbReference>
<feature type="compositionally biased region" description="Low complexity" evidence="4">
    <location>
        <begin position="275"/>
        <end position="285"/>
    </location>
</feature>
<reference evidence="5 6" key="1">
    <citation type="submission" date="2024-04" db="EMBL/GenBank/DDBJ databases">
        <title>Tritrichomonas musculus Genome.</title>
        <authorList>
            <person name="Alves-Ferreira E."/>
            <person name="Grigg M."/>
            <person name="Lorenzi H."/>
            <person name="Galac M."/>
        </authorList>
    </citation>
    <scope>NUCLEOTIDE SEQUENCE [LARGE SCALE GENOMIC DNA]</scope>
    <source>
        <strain evidence="5 6">EAF2021</strain>
    </source>
</reference>
<keyword evidence="6" id="KW-1185">Reference proteome</keyword>
<name>A0ABR2KUU4_9EUKA</name>
<dbReference type="EMBL" id="JAPFFF010000003">
    <property type="protein sequence ID" value="KAK8894910.1"/>
    <property type="molecule type" value="Genomic_DNA"/>
</dbReference>
<feature type="region of interest" description="Disordered" evidence="4">
    <location>
        <begin position="339"/>
        <end position="361"/>
    </location>
</feature>
<dbReference type="PROSITE" id="PS50082">
    <property type="entry name" value="WD_REPEATS_2"/>
    <property type="match status" value="4"/>
</dbReference>
<dbReference type="InterPro" id="IPR015943">
    <property type="entry name" value="WD40/YVTN_repeat-like_dom_sf"/>
</dbReference>
<feature type="compositionally biased region" description="Low complexity" evidence="4">
    <location>
        <begin position="345"/>
        <end position="355"/>
    </location>
</feature>
<feature type="compositionally biased region" description="Polar residues" evidence="4">
    <location>
        <begin position="401"/>
        <end position="416"/>
    </location>
</feature>
<feature type="region of interest" description="Disordered" evidence="4">
    <location>
        <begin position="377"/>
        <end position="420"/>
    </location>
</feature>
<proteinExistence type="predicted"/>
<dbReference type="SUPFAM" id="SSF50998">
    <property type="entry name" value="Quinoprotein alcohol dehydrogenase-like"/>
    <property type="match status" value="1"/>
</dbReference>
<evidence type="ECO:0000313" key="5">
    <source>
        <dbReference type="EMBL" id="KAK8894910.1"/>
    </source>
</evidence>
<keyword evidence="1 3" id="KW-0853">WD repeat</keyword>
<evidence type="ECO:0000256" key="2">
    <source>
        <dbReference type="ARBA" id="ARBA00022737"/>
    </source>
</evidence>
<feature type="repeat" description="WD" evidence="3">
    <location>
        <begin position="539"/>
        <end position="576"/>
    </location>
</feature>
<feature type="compositionally biased region" description="Polar residues" evidence="4">
    <location>
        <begin position="263"/>
        <end position="274"/>
    </location>
</feature>
<feature type="repeat" description="WD" evidence="3">
    <location>
        <begin position="221"/>
        <end position="254"/>
    </location>
</feature>
<evidence type="ECO:0000313" key="6">
    <source>
        <dbReference type="Proteomes" id="UP001470230"/>
    </source>
</evidence>